<comment type="caution">
    <text evidence="2">The sequence shown here is derived from an EMBL/GenBank/DDBJ whole genome shotgun (WGS) entry which is preliminary data.</text>
</comment>
<proteinExistence type="predicted"/>
<reference evidence="2 3" key="1">
    <citation type="submission" date="2017-04" db="EMBL/GenBank/DDBJ databases">
        <title>Draft genome sequence of Tuber borchii Vittad., a whitish edible truffle.</title>
        <authorList>
            <consortium name="DOE Joint Genome Institute"/>
            <person name="Murat C."/>
            <person name="Kuo A."/>
            <person name="Barry K.W."/>
            <person name="Clum A."/>
            <person name="Dockter R.B."/>
            <person name="Fauchery L."/>
            <person name="Iotti M."/>
            <person name="Kohler A."/>
            <person name="Labutti K."/>
            <person name="Lindquist E.A."/>
            <person name="Lipzen A."/>
            <person name="Ohm R.A."/>
            <person name="Wang M."/>
            <person name="Grigoriev I.V."/>
            <person name="Zambonelli A."/>
            <person name="Martin F.M."/>
        </authorList>
    </citation>
    <scope>NUCLEOTIDE SEQUENCE [LARGE SCALE GENOMIC DNA]</scope>
    <source>
        <strain evidence="2 3">Tbo3840</strain>
    </source>
</reference>
<accession>A0A2T6ZBU7</accession>
<evidence type="ECO:0000313" key="3">
    <source>
        <dbReference type="Proteomes" id="UP000244722"/>
    </source>
</evidence>
<gene>
    <name evidence="2" type="ORF">B9Z19DRAFT_1136386</name>
</gene>
<evidence type="ECO:0000256" key="1">
    <source>
        <dbReference type="SAM" id="MobiDB-lite"/>
    </source>
</evidence>
<evidence type="ECO:0008006" key="4">
    <source>
        <dbReference type="Google" id="ProtNLM"/>
    </source>
</evidence>
<dbReference type="STRING" id="42251.A0A2T6ZBU7"/>
<feature type="compositionally biased region" description="Pro residues" evidence="1">
    <location>
        <begin position="81"/>
        <end position="104"/>
    </location>
</feature>
<keyword evidence="3" id="KW-1185">Reference proteome</keyword>
<name>A0A2T6ZBU7_TUBBO</name>
<dbReference type="AlphaFoldDB" id="A0A2T6ZBU7"/>
<protein>
    <recommendedName>
        <fullName evidence="4">RRM domain-containing protein</fullName>
    </recommendedName>
</protein>
<feature type="region of interest" description="Disordered" evidence="1">
    <location>
        <begin position="76"/>
        <end position="107"/>
    </location>
</feature>
<evidence type="ECO:0000313" key="2">
    <source>
        <dbReference type="EMBL" id="PUU72916.1"/>
    </source>
</evidence>
<dbReference type="Proteomes" id="UP000244722">
    <property type="component" value="Unassembled WGS sequence"/>
</dbReference>
<sequence length="141" mass="15893">MEAPYMDYYSAPQLMNRFTDPKSTIVVVSRVSGYVTEDEFPSRFQGFGRIFMLRFLRGKAVDSFSLSRDMRLRCPHAAHIDPPPQPDRTPPLRPPSAIPRPINPAEPLNIYHMNTRYLAAKTGRINRLEAGSRGSQSVSAA</sequence>
<organism evidence="2 3">
    <name type="scientific">Tuber borchii</name>
    <name type="common">White truffle</name>
    <dbReference type="NCBI Taxonomy" id="42251"/>
    <lineage>
        <taxon>Eukaryota</taxon>
        <taxon>Fungi</taxon>
        <taxon>Dikarya</taxon>
        <taxon>Ascomycota</taxon>
        <taxon>Pezizomycotina</taxon>
        <taxon>Pezizomycetes</taxon>
        <taxon>Pezizales</taxon>
        <taxon>Tuberaceae</taxon>
        <taxon>Tuber</taxon>
    </lineage>
</organism>
<dbReference type="OrthoDB" id="446113at2759"/>
<dbReference type="EMBL" id="NESQ01000444">
    <property type="protein sequence ID" value="PUU72916.1"/>
    <property type="molecule type" value="Genomic_DNA"/>
</dbReference>